<gene>
    <name evidence="1" type="ORF">P5673_025559</name>
</gene>
<evidence type="ECO:0000313" key="2">
    <source>
        <dbReference type="Proteomes" id="UP001249851"/>
    </source>
</evidence>
<dbReference type="Proteomes" id="UP001249851">
    <property type="component" value="Unassembled WGS sequence"/>
</dbReference>
<name>A0AAD9Q1L8_ACRCE</name>
<comment type="caution">
    <text evidence="1">The sequence shown here is derived from an EMBL/GenBank/DDBJ whole genome shotgun (WGS) entry which is preliminary data.</text>
</comment>
<protein>
    <submittedName>
        <fullName evidence="1">Uncharacterized protein</fullName>
    </submittedName>
</protein>
<proteinExistence type="predicted"/>
<evidence type="ECO:0000313" key="1">
    <source>
        <dbReference type="EMBL" id="KAK2553110.1"/>
    </source>
</evidence>
<dbReference type="EMBL" id="JARQWQ010000080">
    <property type="protein sequence ID" value="KAK2553110.1"/>
    <property type="molecule type" value="Genomic_DNA"/>
</dbReference>
<sequence length="73" mass="8133">MMIAKNGEKKCSPKEKTNKNWKGIKQLLHLKSKGSSLPGKLIINEQEITIDKATADQLLINSSLSLVLETTWP</sequence>
<accession>A0AAD9Q1L8</accession>
<dbReference type="AlphaFoldDB" id="A0AAD9Q1L8"/>
<reference evidence="1" key="2">
    <citation type="journal article" date="2023" name="Science">
        <title>Genomic signatures of disease resistance in endangered staghorn corals.</title>
        <authorList>
            <person name="Vollmer S.V."/>
            <person name="Selwyn J.D."/>
            <person name="Despard B.A."/>
            <person name="Roesel C.L."/>
        </authorList>
    </citation>
    <scope>NUCLEOTIDE SEQUENCE</scope>
    <source>
        <strain evidence="1">K2</strain>
    </source>
</reference>
<reference evidence="1" key="1">
    <citation type="journal article" date="2023" name="G3 (Bethesda)">
        <title>Whole genome assembly and annotation of the endangered Caribbean coral Acropora cervicornis.</title>
        <authorList>
            <person name="Selwyn J.D."/>
            <person name="Vollmer S.V."/>
        </authorList>
    </citation>
    <scope>NUCLEOTIDE SEQUENCE</scope>
    <source>
        <strain evidence="1">K2</strain>
    </source>
</reference>
<keyword evidence="2" id="KW-1185">Reference proteome</keyword>
<organism evidence="1 2">
    <name type="scientific">Acropora cervicornis</name>
    <name type="common">Staghorn coral</name>
    <dbReference type="NCBI Taxonomy" id="6130"/>
    <lineage>
        <taxon>Eukaryota</taxon>
        <taxon>Metazoa</taxon>
        <taxon>Cnidaria</taxon>
        <taxon>Anthozoa</taxon>
        <taxon>Hexacorallia</taxon>
        <taxon>Scleractinia</taxon>
        <taxon>Astrocoeniina</taxon>
        <taxon>Acroporidae</taxon>
        <taxon>Acropora</taxon>
    </lineage>
</organism>